<reference evidence="1" key="1">
    <citation type="journal article" date="2021" name="Nat. Commun.">
        <title>Genetic determinants of endophytism in the Arabidopsis root mycobiome.</title>
        <authorList>
            <person name="Mesny F."/>
            <person name="Miyauchi S."/>
            <person name="Thiergart T."/>
            <person name="Pickel B."/>
            <person name="Atanasova L."/>
            <person name="Karlsson M."/>
            <person name="Huettel B."/>
            <person name="Barry K.W."/>
            <person name="Haridas S."/>
            <person name="Chen C."/>
            <person name="Bauer D."/>
            <person name="Andreopoulos W."/>
            <person name="Pangilinan J."/>
            <person name="LaButti K."/>
            <person name="Riley R."/>
            <person name="Lipzen A."/>
            <person name="Clum A."/>
            <person name="Drula E."/>
            <person name="Henrissat B."/>
            <person name="Kohler A."/>
            <person name="Grigoriev I.V."/>
            <person name="Martin F.M."/>
            <person name="Hacquard S."/>
        </authorList>
    </citation>
    <scope>NUCLEOTIDE SEQUENCE</scope>
    <source>
        <strain evidence="1">MPI-CAGE-CH-0235</strain>
    </source>
</reference>
<evidence type="ECO:0000313" key="1">
    <source>
        <dbReference type="EMBL" id="KAH7326197.1"/>
    </source>
</evidence>
<accession>A0A8K0SY72</accession>
<gene>
    <name evidence="1" type="ORF">B0I35DRAFT_128328</name>
</gene>
<evidence type="ECO:0000313" key="2">
    <source>
        <dbReference type="Proteomes" id="UP000813444"/>
    </source>
</evidence>
<proteinExistence type="predicted"/>
<sequence length="236" mass="26175">MYIVPLARILTERAAPCHSRPIHLLTHVLPTQKVRGFEGETRVSVCVRSSITRSGDRSVNSCTHSLAQPLLATRSSLRLREPTTAPESPPDLPMDLHHHTFTLSASSAAHQGHSTAYSFFIPPESFTFELPMSSLHLINSPFLLLPRLSLSPQIRTLPSLIPIIPQPAPPHHPPPPPPFIYHSHQNQHTRVIIPPCNHHYILPPPPLPQLARRLPISHDACRGQVMDISPPLLSPP</sequence>
<protein>
    <submittedName>
        <fullName evidence="1">Uncharacterized protein</fullName>
    </submittedName>
</protein>
<dbReference type="Proteomes" id="UP000813444">
    <property type="component" value="Unassembled WGS sequence"/>
</dbReference>
<organism evidence="1 2">
    <name type="scientific">Stachybotrys elegans</name>
    <dbReference type="NCBI Taxonomy" id="80388"/>
    <lineage>
        <taxon>Eukaryota</taxon>
        <taxon>Fungi</taxon>
        <taxon>Dikarya</taxon>
        <taxon>Ascomycota</taxon>
        <taxon>Pezizomycotina</taxon>
        <taxon>Sordariomycetes</taxon>
        <taxon>Hypocreomycetidae</taxon>
        <taxon>Hypocreales</taxon>
        <taxon>Stachybotryaceae</taxon>
        <taxon>Stachybotrys</taxon>
    </lineage>
</organism>
<keyword evidence="2" id="KW-1185">Reference proteome</keyword>
<dbReference type="AlphaFoldDB" id="A0A8K0SY72"/>
<comment type="caution">
    <text evidence="1">The sequence shown here is derived from an EMBL/GenBank/DDBJ whole genome shotgun (WGS) entry which is preliminary data.</text>
</comment>
<dbReference type="EMBL" id="JAGPNK010000002">
    <property type="protein sequence ID" value="KAH7326197.1"/>
    <property type="molecule type" value="Genomic_DNA"/>
</dbReference>
<name>A0A8K0SY72_9HYPO</name>